<evidence type="ECO:0000259" key="8">
    <source>
        <dbReference type="PROSITE" id="PS51790"/>
    </source>
</evidence>
<keyword evidence="3" id="KW-0511">Multifunctional enzyme</keyword>
<evidence type="ECO:0000313" key="9">
    <source>
        <dbReference type="EMBL" id="GGA27638.1"/>
    </source>
</evidence>
<comment type="function">
    <text evidence="7">Has an important function as a repair enzyme for proteins that have been inactivated by oxidation. Catalyzes the reversible oxidation-reduction of methionine sulfoxide in proteins to methionine.</text>
</comment>
<dbReference type="RefSeq" id="WP_094095533.1">
    <property type="nucleotide sequence ID" value="NZ_BMHF01000002.1"/>
</dbReference>
<evidence type="ECO:0000256" key="5">
    <source>
        <dbReference type="ARBA" id="ARBA00048488"/>
    </source>
</evidence>
<dbReference type="EC" id="1.8.4.11" evidence="7"/>
<feature type="domain" description="MsrB" evidence="8">
    <location>
        <begin position="194"/>
        <end position="316"/>
    </location>
</feature>
<dbReference type="InterPro" id="IPR011057">
    <property type="entry name" value="Mss4-like_sf"/>
</dbReference>
<dbReference type="PANTHER" id="PTHR43774:SF1">
    <property type="entry name" value="PEPTIDE METHIONINE SULFOXIDE REDUCTASE MSRA 2"/>
    <property type="match status" value="1"/>
</dbReference>
<accession>A0ABQ1FTB9</accession>
<dbReference type="PANTHER" id="PTHR43774">
    <property type="entry name" value="PEPTIDE METHIONINE SULFOXIDE REDUCTASE"/>
    <property type="match status" value="1"/>
</dbReference>
<dbReference type="Pfam" id="PF01625">
    <property type="entry name" value="PMSR"/>
    <property type="match status" value="1"/>
</dbReference>
<comment type="caution">
    <text evidence="9">The sequence shown here is derived from an EMBL/GenBank/DDBJ whole genome shotgun (WGS) entry which is preliminary data.</text>
</comment>
<protein>
    <recommendedName>
        <fullName evidence="7">Peptide methionine sulfoxide reductase MsrA</fullName>
        <shortName evidence="7">Protein-methionine-S-oxide reductase</shortName>
        <ecNumber evidence="7">1.8.4.11</ecNumber>
    </recommendedName>
    <alternativeName>
        <fullName evidence="7">Peptide-methionine (S)-S-oxide reductase</fullName>
        <shortName evidence="7">Peptide Met(O) reductase</shortName>
    </alternativeName>
</protein>
<keyword evidence="10" id="KW-1185">Reference proteome</keyword>
<dbReference type="SUPFAM" id="SSF51316">
    <property type="entry name" value="Mss4-like"/>
    <property type="match status" value="1"/>
</dbReference>
<dbReference type="InterPro" id="IPR036509">
    <property type="entry name" value="Met_Sox_Rdtase_MsrA_sf"/>
</dbReference>
<evidence type="ECO:0000256" key="6">
    <source>
        <dbReference type="ARBA" id="ARBA00048782"/>
    </source>
</evidence>
<dbReference type="EMBL" id="BMHF01000002">
    <property type="protein sequence ID" value="GGA27638.1"/>
    <property type="molecule type" value="Genomic_DNA"/>
</dbReference>
<evidence type="ECO:0000256" key="2">
    <source>
        <dbReference type="ARBA" id="ARBA00023002"/>
    </source>
</evidence>
<dbReference type="Proteomes" id="UP000609323">
    <property type="component" value="Unassembled WGS sequence"/>
</dbReference>
<reference evidence="10" key="1">
    <citation type="journal article" date="2019" name="Int. J. Syst. Evol. Microbiol.">
        <title>The Global Catalogue of Microorganisms (GCM) 10K type strain sequencing project: providing services to taxonomists for standard genome sequencing and annotation.</title>
        <authorList>
            <consortium name="The Broad Institute Genomics Platform"/>
            <consortium name="The Broad Institute Genome Sequencing Center for Infectious Disease"/>
            <person name="Wu L."/>
            <person name="Ma J."/>
        </authorList>
    </citation>
    <scope>NUCLEOTIDE SEQUENCE [LARGE SCALE GENOMIC DNA]</scope>
    <source>
        <strain evidence="10">CGMCC 1.15044</strain>
    </source>
</reference>
<dbReference type="NCBIfam" id="TIGR00401">
    <property type="entry name" value="msrA"/>
    <property type="match status" value="1"/>
</dbReference>
<proteinExistence type="inferred from homology"/>
<comment type="catalytic activity">
    <reaction evidence="6 7">
        <text>[thioredoxin]-disulfide + L-methionine + H2O = L-methionine (S)-S-oxide + [thioredoxin]-dithiol</text>
        <dbReference type="Rhea" id="RHEA:19993"/>
        <dbReference type="Rhea" id="RHEA-COMP:10698"/>
        <dbReference type="Rhea" id="RHEA-COMP:10700"/>
        <dbReference type="ChEBI" id="CHEBI:15377"/>
        <dbReference type="ChEBI" id="CHEBI:29950"/>
        <dbReference type="ChEBI" id="CHEBI:50058"/>
        <dbReference type="ChEBI" id="CHEBI:57844"/>
        <dbReference type="ChEBI" id="CHEBI:58772"/>
        <dbReference type="EC" id="1.8.4.11"/>
    </reaction>
</comment>
<name>A0ABQ1FTB9_9BACL</name>
<evidence type="ECO:0000256" key="4">
    <source>
        <dbReference type="ARBA" id="ARBA00047806"/>
    </source>
</evidence>
<dbReference type="Pfam" id="PF01641">
    <property type="entry name" value="SelR"/>
    <property type="match status" value="1"/>
</dbReference>
<evidence type="ECO:0000256" key="1">
    <source>
        <dbReference type="ARBA" id="ARBA00005591"/>
    </source>
</evidence>
<dbReference type="HAMAP" id="MF_01401">
    <property type="entry name" value="MsrA"/>
    <property type="match status" value="1"/>
</dbReference>
<keyword evidence="2 7" id="KW-0560">Oxidoreductase</keyword>
<comment type="similarity">
    <text evidence="1 7">Belongs to the MsrA Met sulfoxide reductase family.</text>
</comment>
<sequence>MNEEKQQPELSGLREQKKIETATFAGGCFWCMVKPFDQLPGVISIVSGYTGGYTDNPTYEEVGMETTGHAEAVQITYDPEIFPYERLLDIYWQLIDPTDSGGQFMDRGASYRSAIFTHNEEQRQKAEASKQALEASGRFKGKIVTEIVPAGPFYRAEEVHQNYYNTHRNDYNLYYEASGRVDFTEKHWRGKKDLEQLRKQLTPLQYEVTQHGASEPAYDNEYWNNTREGIYVDIINGDPLFSSPDQLEAETGRPSFSQPLNEGLVRKEADYSGSQVKVALKSRLSGAHLGYLLRSETSPSGFQYEVNSASLRFVPKEELEQAGYGAYIRLFSAIVNGPTAPEDDHP</sequence>
<feature type="active site" evidence="7">
    <location>
        <position position="28"/>
    </location>
</feature>
<dbReference type="SUPFAM" id="SSF55068">
    <property type="entry name" value="Peptide methionine sulfoxide reductase"/>
    <property type="match status" value="1"/>
</dbReference>
<dbReference type="InterPro" id="IPR002569">
    <property type="entry name" value="Met_Sox_Rdtase_MsrA_dom"/>
</dbReference>
<dbReference type="Gene3D" id="2.170.150.20">
    <property type="entry name" value="Peptide methionine sulfoxide reductase"/>
    <property type="match status" value="1"/>
</dbReference>
<dbReference type="Gene3D" id="3.30.1060.10">
    <property type="entry name" value="Peptide methionine sulphoxide reductase MsrA"/>
    <property type="match status" value="1"/>
</dbReference>
<dbReference type="InterPro" id="IPR002579">
    <property type="entry name" value="Met_Sox_Rdtase_MsrB_dom"/>
</dbReference>
<evidence type="ECO:0000256" key="7">
    <source>
        <dbReference type="HAMAP-Rule" id="MF_01401"/>
    </source>
</evidence>
<comment type="catalytic activity">
    <reaction evidence="4 7">
        <text>L-methionyl-[protein] + [thioredoxin]-disulfide + H2O = L-methionyl-(S)-S-oxide-[protein] + [thioredoxin]-dithiol</text>
        <dbReference type="Rhea" id="RHEA:14217"/>
        <dbReference type="Rhea" id="RHEA-COMP:10698"/>
        <dbReference type="Rhea" id="RHEA-COMP:10700"/>
        <dbReference type="Rhea" id="RHEA-COMP:12313"/>
        <dbReference type="Rhea" id="RHEA-COMP:12315"/>
        <dbReference type="ChEBI" id="CHEBI:15377"/>
        <dbReference type="ChEBI" id="CHEBI:16044"/>
        <dbReference type="ChEBI" id="CHEBI:29950"/>
        <dbReference type="ChEBI" id="CHEBI:44120"/>
        <dbReference type="ChEBI" id="CHEBI:50058"/>
        <dbReference type="EC" id="1.8.4.11"/>
    </reaction>
</comment>
<comment type="catalytic activity">
    <reaction evidence="5">
        <text>L-methionyl-[protein] + [thioredoxin]-disulfide + H2O = L-methionyl-(R)-S-oxide-[protein] + [thioredoxin]-dithiol</text>
        <dbReference type="Rhea" id="RHEA:24164"/>
        <dbReference type="Rhea" id="RHEA-COMP:10698"/>
        <dbReference type="Rhea" id="RHEA-COMP:10700"/>
        <dbReference type="Rhea" id="RHEA-COMP:12313"/>
        <dbReference type="Rhea" id="RHEA-COMP:12314"/>
        <dbReference type="ChEBI" id="CHEBI:15377"/>
        <dbReference type="ChEBI" id="CHEBI:16044"/>
        <dbReference type="ChEBI" id="CHEBI:29950"/>
        <dbReference type="ChEBI" id="CHEBI:45764"/>
        <dbReference type="ChEBI" id="CHEBI:50058"/>
        <dbReference type="EC" id="1.8.4.12"/>
    </reaction>
</comment>
<gene>
    <name evidence="7" type="primary">msrA</name>
    <name evidence="9" type="ORF">GCM10010917_10670</name>
</gene>
<evidence type="ECO:0000313" key="10">
    <source>
        <dbReference type="Proteomes" id="UP000609323"/>
    </source>
</evidence>
<dbReference type="PROSITE" id="PS51790">
    <property type="entry name" value="MSRB"/>
    <property type="match status" value="1"/>
</dbReference>
<dbReference type="NCBIfam" id="TIGR00357">
    <property type="entry name" value="peptide-methionine (R)-S-oxide reductase MsrB"/>
    <property type="match status" value="1"/>
</dbReference>
<organism evidence="9 10">
    <name type="scientific">Paenibacillus physcomitrellae</name>
    <dbReference type="NCBI Taxonomy" id="1619311"/>
    <lineage>
        <taxon>Bacteria</taxon>
        <taxon>Bacillati</taxon>
        <taxon>Bacillota</taxon>
        <taxon>Bacilli</taxon>
        <taxon>Bacillales</taxon>
        <taxon>Paenibacillaceae</taxon>
        <taxon>Paenibacillus</taxon>
    </lineage>
</organism>
<evidence type="ECO:0000256" key="3">
    <source>
        <dbReference type="ARBA" id="ARBA00023268"/>
    </source>
</evidence>